<dbReference type="GO" id="GO:0003735">
    <property type="term" value="F:structural constituent of ribosome"/>
    <property type="evidence" value="ECO:0007669"/>
    <property type="project" value="InterPro"/>
</dbReference>
<dbReference type="GO" id="GO:0006412">
    <property type="term" value="P:translation"/>
    <property type="evidence" value="ECO:0007669"/>
    <property type="project" value="InterPro"/>
</dbReference>
<gene>
    <name evidence="4" type="ORF">A0O28_0107940</name>
</gene>
<evidence type="ECO:0000256" key="3">
    <source>
        <dbReference type="ARBA" id="ARBA00023274"/>
    </source>
</evidence>
<dbReference type="SUPFAM" id="SSF52042">
    <property type="entry name" value="Ribosomal protein L32e"/>
    <property type="match status" value="1"/>
</dbReference>
<keyword evidence="2" id="KW-0689">Ribosomal protein</keyword>
<keyword evidence="3" id="KW-0687">Ribonucleoprotein</keyword>
<name>A0A1T3CJ24_9HYPO</name>
<dbReference type="PANTHER" id="PTHR23413:SF1">
    <property type="entry name" value="RIBOSOMAL PROTEIN L32"/>
    <property type="match status" value="1"/>
</dbReference>
<dbReference type="OrthoDB" id="268693at2759"/>
<dbReference type="PANTHER" id="PTHR23413">
    <property type="entry name" value="60S RIBOSOMAL PROTEIN L32 AND DNA-DIRECTED RNA POLYMERASE II, SUBUNIT N"/>
    <property type="match status" value="1"/>
</dbReference>
<protein>
    <recommendedName>
        <fullName evidence="6">60S ribosomal protein L32</fullName>
    </recommendedName>
</protein>
<evidence type="ECO:0008006" key="6">
    <source>
        <dbReference type="Google" id="ProtNLM"/>
    </source>
</evidence>
<dbReference type="SMART" id="SM01393">
    <property type="entry name" value="Ribosomal_L32e"/>
    <property type="match status" value="1"/>
</dbReference>
<evidence type="ECO:0000256" key="1">
    <source>
        <dbReference type="ARBA" id="ARBA00008431"/>
    </source>
</evidence>
<evidence type="ECO:0000313" key="4">
    <source>
        <dbReference type="EMBL" id="OPB41097.1"/>
    </source>
</evidence>
<comment type="caution">
    <text evidence="4">The sequence shown here is derived from an EMBL/GenBank/DDBJ whole genome shotgun (WGS) entry which is preliminary data.</text>
</comment>
<evidence type="ECO:0000313" key="5">
    <source>
        <dbReference type="Proteomes" id="UP000191004"/>
    </source>
</evidence>
<keyword evidence="5" id="KW-1185">Reference proteome</keyword>
<accession>A0A1T3CJ24</accession>
<dbReference type="GO" id="GO:0022625">
    <property type="term" value="C:cytosolic large ribosomal subunit"/>
    <property type="evidence" value="ECO:0007669"/>
    <property type="project" value="TreeGrafter"/>
</dbReference>
<dbReference type="EMBL" id="LVVK01000016">
    <property type="protein sequence ID" value="OPB41097.1"/>
    <property type="molecule type" value="Genomic_DNA"/>
</dbReference>
<comment type="similarity">
    <text evidence="1">Belongs to the eukaryotic ribosomal protein eL32 family.</text>
</comment>
<dbReference type="Proteomes" id="UP000191004">
    <property type="component" value="Unassembled WGS sequence"/>
</dbReference>
<dbReference type="InterPro" id="IPR036351">
    <property type="entry name" value="Ribosomal_eL32_sf"/>
</dbReference>
<dbReference type="AlphaFoldDB" id="A0A1T3CJ24"/>
<proteinExistence type="inferred from homology"/>
<dbReference type="InterPro" id="IPR018263">
    <property type="entry name" value="Ribosomal_eL32_CS"/>
</dbReference>
<sequence>MVLVPFSPRTDFFASRPPAPPAEQREAVKMVAAKKHVPIVKKHKTTFNRHQSDRFDRVGASWRKPKGIDGRVRRRFRGTIRMPKIGYGSNKKTRFLTPSGHKAFLVHNVKDLELLLMHNRTHAAEIASAVSSRKRIDIISRAKQIGVKVTNPKAKVTTEV</sequence>
<dbReference type="Pfam" id="PF01655">
    <property type="entry name" value="Ribosomal_L32e"/>
    <property type="match status" value="1"/>
</dbReference>
<dbReference type="PROSITE" id="PS00580">
    <property type="entry name" value="RIBOSOMAL_L32E"/>
    <property type="match status" value="1"/>
</dbReference>
<organism evidence="4 5">
    <name type="scientific">Trichoderma guizhouense</name>
    <dbReference type="NCBI Taxonomy" id="1491466"/>
    <lineage>
        <taxon>Eukaryota</taxon>
        <taxon>Fungi</taxon>
        <taxon>Dikarya</taxon>
        <taxon>Ascomycota</taxon>
        <taxon>Pezizomycotina</taxon>
        <taxon>Sordariomycetes</taxon>
        <taxon>Hypocreomycetidae</taxon>
        <taxon>Hypocreales</taxon>
        <taxon>Hypocreaceae</taxon>
        <taxon>Trichoderma</taxon>
    </lineage>
</organism>
<reference evidence="4 5" key="1">
    <citation type="submission" date="2016-04" db="EMBL/GenBank/DDBJ databases">
        <title>Multiple horizontal gene transfer events from other fungi enriched the ability of the initially mycotrophic fungus Trichoderma (Ascomycota) to feed on dead plant biomass.</title>
        <authorList>
            <person name="Atanasova L."/>
            <person name="Chenthamara K."/>
            <person name="Zhang J."/>
            <person name="Grujic M."/>
            <person name="Henrissat B."/>
            <person name="Kuo A."/>
            <person name="Aertz A."/>
            <person name="Salamov A."/>
            <person name="Lipzen A."/>
            <person name="Labutti K."/>
            <person name="Barry K."/>
            <person name="Miao Y."/>
            <person name="Rahimi M.J."/>
            <person name="Shen Q."/>
            <person name="Grigoriev I.V."/>
            <person name="Kubicek C.P."/>
            <person name="Druzhinina I.S."/>
        </authorList>
    </citation>
    <scope>NUCLEOTIDE SEQUENCE [LARGE SCALE GENOMIC DNA]</scope>
    <source>
        <strain evidence="4 5">NJAU 4742</strain>
    </source>
</reference>
<dbReference type="CDD" id="cd00513">
    <property type="entry name" value="Ribosomal_L32_L32e"/>
    <property type="match status" value="1"/>
</dbReference>
<evidence type="ECO:0000256" key="2">
    <source>
        <dbReference type="ARBA" id="ARBA00022980"/>
    </source>
</evidence>
<dbReference type="InterPro" id="IPR001515">
    <property type="entry name" value="Ribosomal_eL32"/>
</dbReference>